<accession>A0ABP0CKK7</accession>
<feature type="region of interest" description="Disordered" evidence="1">
    <location>
        <begin position="1"/>
        <end position="24"/>
    </location>
</feature>
<dbReference type="EMBL" id="CAWUHD010000109">
    <property type="protein sequence ID" value="CAK7232140.1"/>
    <property type="molecule type" value="Genomic_DNA"/>
</dbReference>
<sequence length="113" mass="11874">NGGSSGSSSGSGDDDVAPPPADMASSMRQVNLYSAMLTNARARPGLYKEWLEEAGFEDIEVRTCRLISGRCCASSGSWPWCSTSSSRCSACRSISLTRWPATKGTGVRGTGDT</sequence>
<organism evidence="2 3">
    <name type="scientific">Sporothrix eucalyptigena</name>
    <dbReference type="NCBI Taxonomy" id="1812306"/>
    <lineage>
        <taxon>Eukaryota</taxon>
        <taxon>Fungi</taxon>
        <taxon>Dikarya</taxon>
        <taxon>Ascomycota</taxon>
        <taxon>Pezizomycotina</taxon>
        <taxon>Sordariomycetes</taxon>
        <taxon>Sordariomycetidae</taxon>
        <taxon>Ophiostomatales</taxon>
        <taxon>Ophiostomataceae</taxon>
        <taxon>Sporothrix</taxon>
    </lineage>
</organism>
<protein>
    <submittedName>
        <fullName evidence="2">Uncharacterized protein</fullName>
    </submittedName>
</protein>
<reference evidence="2 3" key="1">
    <citation type="submission" date="2024-01" db="EMBL/GenBank/DDBJ databases">
        <authorList>
            <person name="Allen C."/>
            <person name="Tagirdzhanova G."/>
        </authorList>
    </citation>
    <scope>NUCLEOTIDE SEQUENCE [LARGE SCALE GENOMIC DNA]</scope>
</reference>
<feature type="non-terminal residue" evidence="2">
    <location>
        <position position="1"/>
    </location>
</feature>
<dbReference type="Proteomes" id="UP001642482">
    <property type="component" value="Unassembled WGS sequence"/>
</dbReference>
<evidence type="ECO:0000256" key="1">
    <source>
        <dbReference type="SAM" id="MobiDB-lite"/>
    </source>
</evidence>
<name>A0ABP0CKK7_9PEZI</name>
<gene>
    <name evidence="2" type="ORF">SEUCBS140593_008159</name>
</gene>
<comment type="caution">
    <text evidence="2">The sequence shown here is derived from an EMBL/GenBank/DDBJ whole genome shotgun (WGS) entry which is preliminary data.</text>
</comment>
<evidence type="ECO:0000313" key="3">
    <source>
        <dbReference type="Proteomes" id="UP001642482"/>
    </source>
</evidence>
<proteinExistence type="predicted"/>
<evidence type="ECO:0000313" key="2">
    <source>
        <dbReference type="EMBL" id="CAK7232140.1"/>
    </source>
</evidence>
<feature type="compositionally biased region" description="Low complexity" evidence="1">
    <location>
        <begin position="1"/>
        <end position="11"/>
    </location>
</feature>
<keyword evidence="3" id="KW-1185">Reference proteome</keyword>